<gene>
    <name evidence="2" type="ORF">S01H4_19696</name>
</gene>
<dbReference type="Pfam" id="PF01370">
    <property type="entry name" value="Epimerase"/>
    <property type="match status" value="1"/>
</dbReference>
<dbReference type="InterPro" id="IPR036291">
    <property type="entry name" value="NAD(P)-bd_dom_sf"/>
</dbReference>
<feature type="non-terminal residue" evidence="2">
    <location>
        <position position="65"/>
    </location>
</feature>
<dbReference type="AlphaFoldDB" id="X0YPV0"/>
<feature type="domain" description="NAD-dependent epimerase/dehydratase" evidence="1">
    <location>
        <begin position="4"/>
        <end position="64"/>
    </location>
</feature>
<dbReference type="EMBL" id="BART01008799">
    <property type="protein sequence ID" value="GAG58289.1"/>
    <property type="molecule type" value="Genomic_DNA"/>
</dbReference>
<dbReference type="InterPro" id="IPR001509">
    <property type="entry name" value="Epimerase_deHydtase"/>
</dbReference>
<evidence type="ECO:0000313" key="2">
    <source>
        <dbReference type="EMBL" id="GAG58289.1"/>
    </source>
</evidence>
<accession>X0YPV0</accession>
<comment type="caution">
    <text evidence="2">The sequence shown here is derived from an EMBL/GenBank/DDBJ whole genome shotgun (WGS) entry which is preliminary data.</text>
</comment>
<dbReference type="SUPFAM" id="SSF51735">
    <property type="entry name" value="NAD(P)-binding Rossmann-fold domains"/>
    <property type="match status" value="1"/>
</dbReference>
<proteinExistence type="predicted"/>
<evidence type="ECO:0000259" key="1">
    <source>
        <dbReference type="Pfam" id="PF01370"/>
    </source>
</evidence>
<sequence>MNFLVTGAAGFLGSALANRLAREGHQVRGYDDLSAGDPSRLSADVLFTRGDVTDRPKLWTLFQDI</sequence>
<protein>
    <recommendedName>
        <fullName evidence="1">NAD-dependent epimerase/dehydratase domain-containing protein</fullName>
    </recommendedName>
</protein>
<organism evidence="2">
    <name type="scientific">marine sediment metagenome</name>
    <dbReference type="NCBI Taxonomy" id="412755"/>
    <lineage>
        <taxon>unclassified sequences</taxon>
        <taxon>metagenomes</taxon>
        <taxon>ecological metagenomes</taxon>
    </lineage>
</organism>
<name>X0YPV0_9ZZZZ</name>
<reference evidence="2" key="1">
    <citation type="journal article" date="2014" name="Front. Microbiol.">
        <title>High frequency of phylogenetically diverse reductive dehalogenase-homologous genes in deep subseafloor sedimentary metagenomes.</title>
        <authorList>
            <person name="Kawai M."/>
            <person name="Futagami T."/>
            <person name="Toyoda A."/>
            <person name="Takaki Y."/>
            <person name="Nishi S."/>
            <person name="Hori S."/>
            <person name="Arai W."/>
            <person name="Tsubouchi T."/>
            <person name="Morono Y."/>
            <person name="Uchiyama I."/>
            <person name="Ito T."/>
            <person name="Fujiyama A."/>
            <person name="Inagaki F."/>
            <person name="Takami H."/>
        </authorList>
    </citation>
    <scope>NUCLEOTIDE SEQUENCE</scope>
    <source>
        <strain evidence="2">Expedition CK06-06</strain>
    </source>
</reference>
<dbReference type="Gene3D" id="3.40.50.720">
    <property type="entry name" value="NAD(P)-binding Rossmann-like Domain"/>
    <property type="match status" value="1"/>
</dbReference>